<comment type="caution">
    <text evidence="1">The sequence shown here is derived from an EMBL/GenBank/DDBJ whole genome shotgun (WGS) entry which is preliminary data.</text>
</comment>
<accession>A0AAP2DYU6</accession>
<evidence type="ECO:0000313" key="1">
    <source>
        <dbReference type="EMBL" id="MBT1708954.1"/>
    </source>
</evidence>
<evidence type="ECO:0000313" key="2">
    <source>
        <dbReference type="Proteomes" id="UP001319080"/>
    </source>
</evidence>
<gene>
    <name evidence="1" type="ORF">KK062_12005</name>
</gene>
<dbReference type="RefSeq" id="WP_254084539.1">
    <property type="nucleotide sequence ID" value="NZ_JAHESE010000010.1"/>
</dbReference>
<keyword evidence="2" id="KW-1185">Reference proteome</keyword>
<organism evidence="1 2">
    <name type="scientific">Dawidia cretensis</name>
    <dbReference type="NCBI Taxonomy" id="2782350"/>
    <lineage>
        <taxon>Bacteria</taxon>
        <taxon>Pseudomonadati</taxon>
        <taxon>Bacteroidota</taxon>
        <taxon>Cytophagia</taxon>
        <taxon>Cytophagales</taxon>
        <taxon>Chryseotaleaceae</taxon>
        <taxon>Dawidia</taxon>
    </lineage>
</organism>
<sequence length="397" mass="43549">FLEELQFTGSLGDLSFYRMRGTDKIVVRRKGGASKETIKKSPKFALPRLYMSEFGGCSTMGKEIRFMMHPMRALADYNFSGFINKSLKLIQKQDSTSKLGQRAIELSKHPKLLEGFQLNKYTTFDSMLRSTLSWSIDVEKGSAKVEIPALVRDINFFPNNRHSKFSITISLGIVPDFKFNQGTGKFTAPKWYDTMYGCSYTSSEWHSALKGSPATTLELSLDQLPPDGGYSLMLGIGVCFGDSMDGGEVKQIKRAGAAKILGIVAGKENQSESEPESESGMNVDREAEEFANGSKDIAVVDTSNDVENTRVASPIATAAVLSDVKRGAALNRKEPAAAVQSLVYHYTVGLAQPGTTVKEVTYSYAMTTGLDCTWSSGSLETAGSSRHKFRTFANAWR</sequence>
<dbReference type="Proteomes" id="UP001319080">
    <property type="component" value="Unassembled WGS sequence"/>
</dbReference>
<reference evidence="1 2" key="1">
    <citation type="submission" date="2021-05" db="EMBL/GenBank/DDBJ databases">
        <title>A Polyphasic approach of four new species of the genus Ohtaekwangia: Ohtaekwangia histidinii sp. nov., Ohtaekwangia cretensis sp. nov., Ohtaekwangia indiensis sp. nov., Ohtaekwangia reichenbachii sp. nov. from diverse environment.</title>
        <authorList>
            <person name="Octaviana S."/>
        </authorList>
    </citation>
    <scope>NUCLEOTIDE SEQUENCE [LARGE SCALE GENOMIC DNA]</scope>
    <source>
        <strain evidence="1 2">PWU5</strain>
    </source>
</reference>
<name>A0AAP2DYU6_9BACT</name>
<dbReference type="AlphaFoldDB" id="A0AAP2DYU6"/>
<dbReference type="EMBL" id="JAHESE010000010">
    <property type="protein sequence ID" value="MBT1708954.1"/>
    <property type="molecule type" value="Genomic_DNA"/>
</dbReference>
<protein>
    <submittedName>
        <fullName evidence="1">Uncharacterized protein</fullName>
    </submittedName>
</protein>
<proteinExistence type="predicted"/>
<feature type="non-terminal residue" evidence="1">
    <location>
        <position position="1"/>
    </location>
</feature>